<keyword evidence="1" id="KW-1133">Transmembrane helix</keyword>
<organism evidence="2 3">
    <name type="scientific">Sedimentibacter acidaminivorans</name>
    <dbReference type="NCBI Taxonomy" id="913099"/>
    <lineage>
        <taxon>Bacteria</taxon>
        <taxon>Bacillati</taxon>
        <taxon>Bacillota</taxon>
        <taxon>Tissierellia</taxon>
        <taxon>Sedimentibacter</taxon>
    </lineage>
</organism>
<evidence type="ECO:0000313" key="2">
    <source>
        <dbReference type="EMBL" id="MBP1926681.1"/>
    </source>
</evidence>
<dbReference type="Proteomes" id="UP001519342">
    <property type="component" value="Unassembled WGS sequence"/>
</dbReference>
<keyword evidence="1" id="KW-0812">Transmembrane</keyword>
<evidence type="ECO:0000313" key="3">
    <source>
        <dbReference type="Proteomes" id="UP001519342"/>
    </source>
</evidence>
<reference evidence="2 3" key="1">
    <citation type="submission" date="2021-03" db="EMBL/GenBank/DDBJ databases">
        <title>Genomic Encyclopedia of Type Strains, Phase IV (KMG-IV): sequencing the most valuable type-strain genomes for metagenomic binning, comparative biology and taxonomic classification.</title>
        <authorList>
            <person name="Goeker M."/>
        </authorList>
    </citation>
    <scope>NUCLEOTIDE SEQUENCE [LARGE SCALE GENOMIC DNA]</scope>
    <source>
        <strain evidence="2 3">DSM 24004</strain>
    </source>
</reference>
<gene>
    <name evidence="2" type="ORF">J2Z76_002550</name>
</gene>
<evidence type="ECO:0000256" key="1">
    <source>
        <dbReference type="SAM" id="Phobius"/>
    </source>
</evidence>
<accession>A0ABS4GG72</accession>
<keyword evidence="3" id="KW-1185">Reference proteome</keyword>
<feature type="transmembrane region" description="Helical" evidence="1">
    <location>
        <begin position="6"/>
        <end position="24"/>
    </location>
</feature>
<comment type="caution">
    <text evidence="2">The sequence shown here is derived from an EMBL/GenBank/DDBJ whole genome shotgun (WGS) entry which is preliminary data.</text>
</comment>
<dbReference type="RefSeq" id="WP_209512402.1">
    <property type="nucleotide sequence ID" value="NZ_JAGGKS010000007.1"/>
</dbReference>
<protein>
    <submittedName>
        <fullName evidence="2">Uncharacterized protein</fullName>
    </submittedName>
</protein>
<proteinExistence type="predicted"/>
<name>A0ABS4GG72_9FIRM</name>
<sequence length="175" mass="20901">MKTKKNVILTIILVTIVFISIYNINLRKNKDIYVSVITYIVSPETYDEYKELEALVWYEAFTTELEKRCNYNTEKINLILNRQWLYYYEAIEINEIILVKNINIEFIESIDNNNKTEGSITNKYKVSYTYLDKNNKAYNLIDTYLITRQDNQITNFRVLPEINTYDLKGILSMQK</sequence>
<keyword evidence="1" id="KW-0472">Membrane</keyword>
<dbReference type="EMBL" id="JAGGKS010000007">
    <property type="protein sequence ID" value="MBP1926681.1"/>
    <property type="molecule type" value="Genomic_DNA"/>
</dbReference>